<sequence length="66" mass="7649">MLNAVAKLMIAWQKYREHKKIKTIPLTLTSLEWLTVLNDVTVFNGSTLEPYAVRALFLYLNFSIGY</sequence>
<dbReference type="EMBL" id="AGRJ01000151">
    <property type="protein sequence ID" value="EHO51203.1"/>
    <property type="molecule type" value="Genomic_DNA"/>
</dbReference>
<gene>
    <name evidence="1" type="ORF">HMPREF9104_01523</name>
</gene>
<dbReference type="AlphaFoldDB" id="H1LFZ7"/>
<comment type="caution">
    <text evidence="1">The sequence shown here is derived from an EMBL/GenBank/DDBJ whole genome shotgun (WGS) entry which is preliminary data.</text>
</comment>
<protein>
    <submittedName>
        <fullName evidence="1">Uncharacterized protein</fullName>
    </submittedName>
</protein>
<name>H1LFZ7_9LACO</name>
<evidence type="ECO:0000313" key="2">
    <source>
        <dbReference type="Proteomes" id="UP000005025"/>
    </source>
</evidence>
<proteinExistence type="predicted"/>
<evidence type="ECO:0000313" key="1">
    <source>
        <dbReference type="EMBL" id="EHO51203.1"/>
    </source>
</evidence>
<organism evidence="1 2">
    <name type="scientific">Lentilactobacillus kisonensis F0435</name>
    <dbReference type="NCBI Taxonomy" id="797516"/>
    <lineage>
        <taxon>Bacteria</taxon>
        <taxon>Bacillati</taxon>
        <taxon>Bacillota</taxon>
        <taxon>Bacilli</taxon>
        <taxon>Lactobacillales</taxon>
        <taxon>Lactobacillaceae</taxon>
        <taxon>Lentilactobacillus</taxon>
    </lineage>
</organism>
<accession>H1LFZ7</accession>
<reference evidence="1 2" key="1">
    <citation type="submission" date="2011-09" db="EMBL/GenBank/DDBJ databases">
        <authorList>
            <person name="Weinstock G."/>
            <person name="Sodergren E."/>
            <person name="Clifton S."/>
            <person name="Fulton L."/>
            <person name="Fulton B."/>
            <person name="Courtney L."/>
            <person name="Fronick C."/>
            <person name="Harrison M."/>
            <person name="Strong C."/>
            <person name="Farmer C."/>
            <person name="Delahaunty K."/>
            <person name="Markovic C."/>
            <person name="Hall O."/>
            <person name="Minx P."/>
            <person name="Tomlinson C."/>
            <person name="Mitreva M."/>
            <person name="Hou S."/>
            <person name="Chen J."/>
            <person name="Wollam A."/>
            <person name="Pepin K.H."/>
            <person name="Johnson M."/>
            <person name="Bhonagiri V."/>
            <person name="Zhang X."/>
            <person name="Suruliraj S."/>
            <person name="Warren W."/>
            <person name="Chinwalla A."/>
            <person name="Mardis E.R."/>
            <person name="Wilson R.K."/>
        </authorList>
    </citation>
    <scope>NUCLEOTIDE SEQUENCE [LARGE SCALE GENOMIC DNA]</scope>
    <source>
        <strain evidence="1 2">F0435</strain>
    </source>
</reference>
<dbReference type="HOGENOM" id="CLU_2825676_0_0_9"/>
<dbReference type="Proteomes" id="UP000005025">
    <property type="component" value="Unassembled WGS sequence"/>
</dbReference>